<keyword evidence="2" id="KW-1185">Reference proteome</keyword>
<reference evidence="1" key="1">
    <citation type="submission" date="2020-10" db="EMBL/GenBank/DDBJ databases">
        <authorList>
            <person name="Castelo-Branco R."/>
            <person name="Eusebio N."/>
            <person name="Adriana R."/>
            <person name="Vieira A."/>
            <person name="Brugerolle De Fraissinette N."/>
            <person name="Rezende De Castro R."/>
            <person name="Schneider M.P."/>
            <person name="Vasconcelos V."/>
            <person name="Leao P.N."/>
        </authorList>
    </citation>
    <scope>NUCLEOTIDE SEQUENCE</scope>
    <source>
        <strain evidence="1">LEGE 12446</strain>
    </source>
</reference>
<sequence>MVQINENCCNTGSLSITNGAGISALTGGQGNGGNITINTRDTVTFDGGENGLSTSIDTAAASNSMGNAGNIRINARELFVKNGATLNANTCTDAQGNAGNIFIDTRDDVTFDVTNGKNSLTGVFTYARGVGKGGDIQITTDSLTLSNGAILLASSFGKGNAGEIIVNAGDAIRIDGVGRNGISSGVSTTLRRGAEGRGGNINLTTDSLFLTNGGIVNASTYSRGNGGDITIDARDRILIDGVGTTDFSSGIFSAVSSEGVGNGGNINLTTDSLFLNRGVISSSSVGQGKAGDININSDSTKLTIKELLQQ</sequence>
<evidence type="ECO:0000313" key="2">
    <source>
        <dbReference type="Proteomes" id="UP000622533"/>
    </source>
</evidence>
<organism evidence="1 2">
    <name type="scientific">Desmonostoc muscorum LEGE 12446</name>
    <dbReference type="NCBI Taxonomy" id="1828758"/>
    <lineage>
        <taxon>Bacteria</taxon>
        <taxon>Bacillati</taxon>
        <taxon>Cyanobacteriota</taxon>
        <taxon>Cyanophyceae</taxon>
        <taxon>Nostocales</taxon>
        <taxon>Nostocaceae</taxon>
        <taxon>Desmonostoc</taxon>
    </lineage>
</organism>
<name>A0A8J7D2V6_DESMC</name>
<comment type="caution">
    <text evidence="1">The sequence shown here is derived from an EMBL/GenBank/DDBJ whole genome shotgun (WGS) entry which is preliminary data.</text>
</comment>
<gene>
    <name evidence="1" type="ORF">IQ276_28755</name>
</gene>
<dbReference type="InterPro" id="IPR012334">
    <property type="entry name" value="Pectin_lyas_fold"/>
</dbReference>
<protein>
    <submittedName>
        <fullName evidence="1">S-layer family protein</fullName>
    </submittedName>
</protein>
<dbReference type="InterPro" id="IPR011050">
    <property type="entry name" value="Pectin_lyase_fold/virulence"/>
</dbReference>
<dbReference type="EMBL" id="JADEXS010000565">
    <property type="protein sequence ID" value="MBE9026267.1"/>
    <property type="molecule type" value="Genomic_DNA"/>
</dbReference>
<accession>A0A8J7D2V6</accession>
<dbReference type="RefSeq" id="WP_193921914.1">
    <property type="nucleotide sequence ID" value="NZ_JADEXS020000001.1"/>
</dbReference>
<dbReference type="AlphaFoldDB" id="A0A8J7D2V6"/>
<dbReference type="Proteomes" id="UP000622533">
    <property type="component" value="Unassembled WGS sequence"/>
</dbReference>
<dbReference type="Gene3D" id="2.160.20.10">
    <property type="entry name" value="Single-stranded right-handed beta-helix, Pectin lyase-like"/>
    <property type="match status" value="2"/>
</dbReference>
<proteinExistence type="predicted"/>
<evidence type="ECO:0000313" key="1">
    <source>
        <dbReference type="EMBL" id="MBE9026267.1"/>
    </source>
</evidence>
<dbReference type="SUPFAM" id="SSF51126">
    <property type="entry name" value="Pectin lyase-like"/>
    <property type="match status" value="3"/>
</dbReference>